<protein>
    <submittedName>
        <fullName evidence="1">Uncharacterized protein</fullName>
    </submittedName>
</protein>
<organism evidence="1 2">
    <name type="scientific">Spiromyces aspiralis</name>
    <dbReference type="NCBI Taxonomy" id="68401"/>
    <lineage>
        <taxon>Eukaryota</taxon>
        <taxon>Fungi</taxon>
        <taxon>Fungi incertae sedis</taxon>
        <taxon>Zoopagomycota</taxon>
        <taxon>Kickxellomycotina</taxon>
        <taxon>Kickxellomycetes</taxon>
        <taxon>Kickxellales</taxon>
        <taxon>Kickxellaceae</taxon>
        <taxon>Spiromyces</taxon>
    </lineage>
</organism>
<sequence>MASLLGQPSTLSSSKTPLDAQQLHHHPSSAATPDHSLFKARQKKLDLELEALKKHQHSEYLKSLRKLEVQWQERFDKIKLMMQLVRKQQELSLSATIRHINSSFIEEKAKLRRSMLSDCQNRLYTLKDARRKRTHYHHYYAAALPSAVCLPSKRLAADLDNNSSTGSNAVGPPMWDSGKLCCAINAPIRRWQK</sequence>
<proteinExistence type="predicted"/>
<gene>
    <name evidence="1" type="ORF">EV182_006255</name>
</gene>
<evidence type="ECO:0000313" key="2">
    <source>
        <dbReference type="Proteomes" id="UP001145114"/>
    </source>
</evidence>
<keyword evidence="2" id="KW-1185">Reference proteome</keyword>
<evidence type="ECO:0000313" key="1">
    <source>
        <dbReference type="EMBL" id="KAJ1677402.1"/>
    </source>
</evidence>
<dbReference type="EMBL" id="JAMZIH010002511">
    <property type="protein sequence ID" value="KAJ1677402.1"/>
    <property type="molecule type" value="Genomic_DNA"/>
</dbReference>
<dbReference type="Proteomes" id="UP001145114">
    <property type="component" value="Unassembled WGS sequence"/>
</dbReference>
<comment type="caution">
    <text evidence="1">The sequence shown here is derived from an EMBL/GenBank/DDBJ whole genome shotgun (WGS) entry which is preliminary data.</text>
</comment>
<name>A0ACC1HMI1_9FUNG</name>
<accession>A0ACC1HMI1</accession>
<reference evidence="1" key="1">
    <citation type="submission" date="2022-06" db="EMBL/GenBank/DDBJ databases">
        <title>Phylogenomic reconstructions and comparative analyses of Kickxellomycotina fungi.</title>
        <authorList>
            <person name="Reynolds N.K."/>
            <person name="Stajich J.E."/>
            <person name="Barry K."/>
            <person name="Grigoriev I.V."/>
            <person name="Crous P."/>
            <person name="Smith M.E."/>
        </authorList>
    </citation>
    <scope>NUCLEOTIDE SEQUENCE</scope>
    <source>
        <strain evidence="1">RSA 2271</strain>
    </source>
</reference>